<reference evidence="7 8" key="1">
    <citation type="submission" date="2020-08" db="EMBL/GenBank/DDBJ databases">
        <authorList>
            <person name="Newling K."/>
            <person name="Davey J."/>
            <person name="Forrester S."/>
        </authorList>
    </citation>
    <scope>NUCLEOTIDE SEQUENCE [LARGE SCALE GENOMIC DNA]</scope>
    <source>
        <strain evidence="8">Crithidia deanei Carvalho (ATCC PRA-265)</strain>
    </source>
</reference>
<evidence type="ECO:0000256" key="1">
    <source>
        <dbReference type="ARBA" id="ARBA00005232"/>
    </source>
</evidence>
<sequence>MSEAYQGLRPTATLLSGGFVVDRNSSNFTASLTSKGLDIHIPHPRFIWRGVRRAFWHGIAKVRSTVYPVPLVVVLGSAVGWCAFSGYAPPTSLIHTHPLVAKLCYLDKVFNPLFRLTPPQWREPLMWGKIWTAVLVASTVLHRFITRRLLRYKGWITEKNREKPGWRTRLWATVTKLFVHTKANTLDNYERCLPSVSLPSLQHTVSKFLYCMKPIFDQYPDPEDWSELTRAAADFLENEGPVLQRHLRLYRVVNDSFISDWSTRNVFLAARQSLCLHSNYYILPYADYRPTTHRNARVAVLVHELVKLNTKIKQRSLNPPVTGPGGCVPMAVNQYFLAFNTTRIPGREIDLIEHEDSNENSYIIVLIAGRIYQISVLHPHTHRPLTPLQLEYVLGELHKDVEDELSSGRESSEEESEEELPEEKQAKRKSYRIAESLLPTLTTAPRAEWADVRTNFLLNDPKNKTPLRVIEKAMFVVSMEEESTRTKRVENGLAGDCAEFLCGNGSNLWCDKSFNLVSRTDGQVGLHVEHSWGDPTTFLSLFDHVVAAEKNAYEEDGHPKRIKDDTNVLTPKHKEALTPRRLRFRIHKSLAKVIREAHTSFLTDVTSQLEIVVEKYDRYGAALPKRHGCEPNSWFQMAVQLAHYLDQDHRASQVYQSISHHIYCRGRTEALRSVTGCSHEMVRAIAGCNEKGEALEATLTEEQQRAHVLAACEEHSRLVKEAEAGQGVGSHLFALFMVSTGQLIPSDFLTLVMRKTKFKVNTCGFPQGASSRARLPTVWVRSHLYRWLRGLLHVCGGGSPLHDGDRL</sequence>
<dbReference type="GO" id="GO:0004095">
    <property type="term" value="F:carnitine O-palmitoyltransferase activity"/>
    <property type="evidence" value="ECO:0007669"/>
    <property type="project" value="TreeGrafter"/>
</dbReference>
<accession>A0A7G2CCT1</accession>
<dbReference type="PANTHER" id="PTHR22589:SF31">
    <property type="entry name" value="CARNITINE O-PALMITOYLTRANSFERASE"/>
    <property type="match status" value="1"/>
</dbReference>
<evidence type="ECO:0000259" key="6">
    <source>
        <dbReference type="Pfam" id="PF00755"/>
    </source>
</evidence>
<feature type="domain" description="Choline/carnitine acyltransferase" evidence="6">
    <location>
        <begin position="198"/>
        <end position="748"/>
    </location>
</feature>
<protein>
    <submittedName>
        <fullName evidence="7">Choline/Carnitine o-acyltransferase, putative</fullName>
    </submittedName>
</protein>
<evidence type="ECO:0000256" key="4">
    <source>
        <dbReference type="PIRSR" id="PIRSR600542-1"/>
    </source>
</evidence>
<dbReference type="Gene3D" id="3.30.559.70">
    <property type="entry name" value="Choline/Carnitine o-acyltransferase, domain 2"/>
    <property type="match status" value="1"/>
</dbReference>
<dbReference type="EMBL" id="LR877153">
    <property type="protein sequence ID" value="CAD2217630.1"/>
    <property type="molecule type" value="Genomic_DNA"/>
</dbReference>
<evidence type="ECO:0000313" key="7">
    <source>
        <dbReference type="EMBL" id="CAD2217630.1"/>
    </source>
</evidence>
<gene>
    <name evidence="7" type="ORF">ADEAN_000510900</name>
</gene>
<keyword evidence="2 7" id="KW-0808">Transferase</keyword>
<dbReference type="Pfam" id="PF00755">
    <property type="entry name" value="Carn_acyltransf"/>
    <property type="match status" value="1"/>
</dbReference>
<dbReference type="AlphaFoldDB" id="A0A7G2CCT1"/>
<dbReference type="InterPro" id="IPR042231">
    <property type="entry name" value="Cho/carn_acyl_trans_2"/>
</dbReference>
<evidence type="ECO:0000256" key="2">
    <source>
        <dbReference type="ARBA" id="ARBA00022679"/>
    </source>
</evidence>
<dbReference type="SUPFAM" id="SSF52777">
    <property type="entry name" value="CoA-dependent acyltransferases"/>
    <property type="match status" value="2"/>
</dbReference>
<feature type="region of interest" description="Disordered" evidence="5">
    <location>
        <begin position="403"/>
        <end position="427"/>
    </location>
</feature>
<dbReference type="InterPro" id="IPR039551">
    <property type="entry name" value="Cho/carn_acyl_trans"/>
</dbReference>
<dbReference type="VEuPathDB" id="TriTrypDB:ADEAN_000510900"/>
<organism evidence="7 8">
    <name type="scientific">Angomonas deanei</name>
    <dbReference type="NCBI Taxonomy" id="59799"/>
    <lineage>
        <taxon>Eukaryota</taxon>
        <taxon>Discoba</taxon>
        <taxon>Euglenozoa</taxon>
        <taxon>Kinetoplastea</taxon>
        <taxon>Metakinetoplastina</taxon>
        <taxon>Trypanosomatida</taxon>
        <taxon>Trypanosomatidae</taxon>
        <taxon>Strigomonadinae</taxon>
        <taxon>Angomonas</taxon>
    </lineage>
</organism>
<dbReference type="PANTHER" id="PTHR22589">
    <property type="entry name" value="CARNITINE O-ACYLTRANSFERASE"/>
    <property type="match status" value="1"/>
</dbReference>
<feature type="compositionally biased region" description="Acidic residues" evidence="5">
    <location>
        <begin position="412"/>
        <end position="421"/>
    </location>
</feature>
<keyword evidence="8" id="KW-1185">Reference proteome</keyword>
<dbReference type="OrthoDB" id="240216at2759"/>
<comment type="similarity">
    <text evidence="1">Belongs to the carnitine/choline acetyltransferase family.</text>
</comment>
<name>A0A7G2CCT1_9TRYP</name>
<proteinExistence type="inferred from homology"/>
<dbReference type="InterPro" id="IPR023213">
    <property type="entry name" value="CAT-like_dom_sf"/>
</dbReference>
<evidence type="ECO:0000256" key="5">
    <source>
        <dbReference type="SAM" id="MobiDB-lite"/>
    </source>
</evidence>
<dbReference type="InterPro" id="IPR000542">
    <property type="entry name" value="Carn_acyl_trans"/>
</dbReference>
<dbReference type="GO" id="GO:0005739">
    <property type="term" value="C:mitochondrion"/>
    <property type="evidence" value="ECO:0007669"/>
    <property type="project" value="TreeGrafter"/>
</dbReference>
<dbReference type="Proteomes" id="UP000515908">
    <property type="component" value="Chromosome 09"/>
</dbReference>
<dbReference type="GO" id="GO:0009437">
    <property type="term" value="P:carnitine metabolic process"/>
    <property type="evidence" value="ECO:0007669"/>
    <property type="project" value="TreeGrafter"/>
</dbReference>
<keyword evidence="3 7" id="KW-0012">Acyltransferase</keyword>
<dbReference type="Gene3D" id="3.30.559.10">
    <property type="entry name" value="Chloramphenicol acetyltransferase-like domain"/>
    <property type="match status" value="1"/>
</dbReference>
<evidence type="ECO:0000256" key="3">
    <source>
        <dbReference type="ARBA" id="ARBA00023315"/>
    </source>
</evidence>
<evidence type="ECO:0000313" key="8">
    <source>
        <dbReference type="Proteomes" id="UP000515908"/>
    </source>
</evidence>
<dbReference type="GO" id="GO:0006631">
    <property type="term" value="P:fatty acid metabolic process"/>
    <property type="evidence" value="ECO:0007669"/>
    <property type="project" value="TreeGrafter"/>
</dbReference>
<feature type="active site" description="Proton acceptor" evidence="4">
    <location>
        <position position="530"/>
    </location>
</feature>